<dbReference type="GO" id="GO:0005654">
    <property type="term" value="C:nucleoplasm"/>
    <property type="evidence" value="ECO:0007669"/>
    <property type="project" value="Ensembl"/>
</dbReference>
<evidence type="ECO:0000313" key="5">
    <source>
        <dbReference type="Ensembl" id="ENSPMRP00000014364.1"/>
    </source>
</evidence>
<dbReference type="GO" id="GO:0008584">
    <property type="term" value="P:male gonad development"/>
    <property type="evidence" value="ECO:0007669"/>
    <property type="project" value="Ensembl"/>
</dbReference>
<accession>A0A670IS96</accession>
<dbReference type="InterPro" id="IPR055277">
    <property type="entry name" value="Fanconi_A_C"/>
</dbReference>
<dbReference type="GeneID" id="114602099"/>
<dbReference type="OMA" id="AIPHCPA"/>
<dbReference type="GO" id="GO:0000785">
    <property type="term" value="C:chromatin"/>
    <property type="evidence" value="ECO:0007669"/>
    <property type="project" value="Ensembl"/>
</dbReference>
<dbReference type="PANTHER" id="PTHR12047:SF2">
    <property type="entry name" value="FANCONI ANEMIA GROUP A PROTEIN"/>
    <property type="match status" value="1"/>
</dbReference>
<dbReference type="InterPro" id="IPR055386">
    <property type="entry name" value="FANCA_helical"/>
</dbReference>
<organism evidence="5 6">
    <name type="scientific">Podarcis muralis</name>
    <name type="common">Wall lizard</name>
    <name type="synonym">Lacerta muralis</name>
    <dbReference type="NCBI Taxonomy" id="64176"/>
    <lineage>
        <taxon>Eukaryota</taxon>
        <taxon>Metazoa</taxon>
        <taxon>Chordata</taxon>
        <taxon>Craniata</taxon>
        <taxon>Vertebrata</taxon>
        <taxon>Euteleostomi</taxon>
        <taxon>Lepidosauria</taxon>
        <taxon>Squamata</taxon>
        <taxon>Bifurcata</taxon>
        <taxon>Unidentata</taxon>
        <taxon>Episquamata</taxon>
        <taxon>Laterata</taxon>
        <taxon>Lacertibaenia</taxon>
        <taxon>Lacertidae</taxon>
        <taxon>Podarcis</taxon>
    </lineage>
</organism>
<feature type="domain" description="Fanconi anaemia group A protein helical" evidence="3">
    <location>
        <begin position="522"/>
        <end position="603"/>
    </location>
</feature>
<dbReference type="GO" id="GO:0045589">
    <property type="term" value="P:regulation of regulatory T cell differentiation"/>
    <property type="evidence" value="ECO:0007669"/>
    <property type="project" value="Ensembl"/>
</dbReference>
<dbReference type="PRINTS" id="PR00826">
    <property type="entry name" value="FANCONIAGENE"/>
</dbReference>
<dbReference type="GO" id="GO:2000348">
    <property type="term" value="P:regulation of CD40 signaling pathway"/>
    <property type="evidence" value="ECO:0007669"/>
    <property type="project" value="Ensembl"/>
</dbReference>
<evidence type="ECO:0000259" key="2">
    <source>
        <dbReference type="Pfam" id="PF15865"/>
    </source>
</evidence>
<proteinExistence type="predicted"/>
<dbReference type="PANTHER" id="PTHR12047">
    <property type="entry name" value="FANCONI ANEMIA GROUP A PROTEIN"/>
    <property type="match status" value="1"/>
</dbReference>
<dbReference type="GO" id="GO:0050727">
    <property type="term" value="P:regulation of inflammatory response"/>
    <property type="evidence" value="ECO:0007669"/>
    <property type="project" value="Ensembl"/>
</dbReference>
<evidence type="ECO:0000259" key="3">
    <source>
        <dbReference type="Pfam" id="PF24781"/>
    </source>
</evidence>
<evidence type="ECO:0000313" key="6">
    <source>
        <dbReference type="Proteomes" id="UP000472272"/>
    </source>
</evidence>
<dbReference type="GO" id="GO:0036297">
    <property type="term" value="P:interstrand cross-link repair"/>
    <property type="evidence" value="ECO:0007669"/>
    <property type="project" value="InterPro"/>
</dbReference>
<reference evidence="5" key="3">
    <citation type="submission" date="2025-09" db="UniProtKB">
        <authorList>
            <consortium name="Ensembl"/>
        </authorList>
    </citation>
    <scope>IDENTIFICATION</scope>
</reference>
<dbReference type="Pfam" id="PF15865">
    <property type="entry name" value="Fanconi_A_N"/>
    <property type="match status" value="1"/>
</dbReference>
<protein>
    <submittedName>
        <fullName evidence="5">FA complementation group A</fullName>
    </submittedName>
</protein>
<dbReference type="Pfam" id="PF24781">
    <property type="entry name" value="FANCA_helical"/>
    <property type="match status" value="1"/>
</dbReference>
<dbReference type="GO" id="GO:0043240">
    <property type="term" value="C:Fanconi anaemia nuclear complex"/>
    <property type="evidence" value="ECO:0007669"/>
    <property type="project" value="Ensembl"/>
</dbReference>
<gene>
    <name evidence="5" type="primary">FANCA</name>
</gene>
<dbReference type="Pfam" id="PF24783">
    <property type="entry name" value="FANCA_arcN"/>
    <property type="match status" value="1"/>
</dbReference>
<reference evidence="5" key="2">
    <citation type="submission" date="2025-08" db="UniProtKB">
        <authorList>
            <consortium name="Ensembl"/>
        </authorList>
    </citation>
    <scope>IDENTIFICATION</scope>
</reference>
<evidence type="ECO:0000259" key="1">
    <source>
        <dbReference type="Pfam" id="PF03511"/>
    </source>
</evidence>
<dbReference type="CTD" id="2175"/>
<dbReference type="GO" id="GO:0007140">
    <property type="term" value="P:male meiotic nuclear division"/>
    <property type="evidence" value="ECO:0007669"/>
    <property type="project" value="Ensembl"/>
</dbReference>
<name>A0A670IS96_PODMU</name>
<feature type="domain" description="Fanconi anaemia group A protein C-terminal" evidence="1">
    <location>
        <begin position="1211"/>
        <end position="1413"/>
    </location>
</feature>
<dbReference type="RefSeq" id="XP_028595748.1">
    <property type="nucleotide sequence ID" value="XM_028739915.1"/>
</dbReference>
<keyword evidence="6" id="KW-1185">Reference proteome</keyword>
<dbReference type="Proteomes" id="UP000472272">
    <property type="component" value="Chromosome 8"/>
</dbReference>
<feature type="domain" description="Fanconi anaemia group A protein N-terminal" evidence="2">
    <location>
        <begin position="149"/>
        <end position="501"/>
    </location>
</feature>
<dbReference type="InterPro" id="IPR031729">
    <property type="entry name" value="Fanconi_A_N"/>
</dbReference>
<dbReference type="GeneTree" id="ENSGT00390000007852"/>
<dbReference type="Pfam" id="PF03511">
    <property type="entry name" value="FANCA_CTD"/>
    <property type="match status" value="1"/>
</dbReference>
<dbReference type="GO" id="GO:1905936">
    <property type="term" value="P:regulation of germ cell proliferation"/>
    <property type="evidence" value="ECO:0007669"/>
    <property type="project" value="Ensembl"/>
</dbReference>
<feature type="domain" description="Fanconi anaemia group A protein arcN subdomain" evidence="4">
    <location>
        <begin position="625"/>
        <end position="865"/>
    </location>
</feature>
<sequence>MSAGERGLSALLAGRSKKQKCERKNEQKLKEAALHILSCHHNLGDLLLEVESSEWNKQLLSFSPANEASVPEQFVVSALQDQAFMLGVPVEILSARIAAGNIEKISAESGPAVMLNAEQRKKLSCLLQSLKDLLTHNAFCRLRFAQETWKLQSPLILEVAWRLHRENIVSLEELLENNPDAPALEEWLCSCLCRLCHQTQDPSLDTETLGSMLTDFVTVLLHNGFQKTFEMGKKMQLQKISKVCCAVLERMLTWVLDAAAEKKQEETSTLKAVKCWLCVFGMMSSQGTIPPESLHQFFSHTLTQVLTYNAQLTAFEAIHLQRDWSFARTSSVLTMLYRKLFVVFKAEELTHHLQLVLETSEVNWHHVLSCVSTLLVCHPQAQRLIKDLLDRLLKKAFEDYDLENMITAFIIVRQAALEGPAIFMSYAEWFKAAFGSTSGFHSSSKKALVFLFKFLSELVPLEAPQYLKVHIMHPPFVPIKYRPFLLEYITLAKTRLADFKVAIEDMGLYEDLSSVKEAVQPHCQALHDVEKAIQIFENTGKIPTSVMEASIFRRSYYTSRFIPALLAPRVLPETPDSRMALIDSLKRAEKIPVNMYATYIEECKAVKEKLLQDESMEIEASDLREPLELLKAELDTLRLLITDQNKHDEVPAQIAVVSDKLVGVLGRMKDEDEAASLCLRIKLNLSIPEVEKQDQGAIDLLLTSFCQSVMAASSFLPPDRQGAWPSLFVKMVCGHRRLLPSLLGRLCQLICHQGPSLSDAHVIGLAVFAIHLNEAKSLIPEVDICSWLPHSASKICLSITELWDYLLVCRTGESIVFCMRFCTAALSYYFCKFPSLSSACLCSKLHPGFVKKLQYVVPRLSLEARGRAYDGDPAEIPWKTLSHPAICYRKAALCLWKQTQFKELLQEKEFQLTLQEWLLMELGVQPDEDVLSPCERQEFHYWALYQHFLPVPAAAGGCDGDLREMCAVLIGTILDFRQRSELDKPNHPNNSKCSISHGRGSPDIYCRLQEMLLELELERKKAPPDSCPRREEHFLFRVFQERQKALGNGSSVGERLLRQQELLLQTRILLGLPPSVLIATQKRGNKIALDCEDFFCFANTELRNICSRGCVLSYDITSHFFRGLLSASLECHKPAQEVTAVLTLCQTTCPIILCSAACWWQRLEPVLFSEWNRFFGAPVAPGLQSLKELQTSVSRFLSLEAASLVSDIPWISAAFLHFTVQRQMVHEKMAEGLKRLGSEAEQLLVNLFFFSVVDFISARVTPQEGMDAHKALDWSSKLLQGLEERGASWLAIFSSAVKDHNPYQILHGTVSHQHLRLLPVAFYSLVVTFEPGHLIKEQAFLYVAIDMYTQLLQLFMDGTTAVGPSLHSIEPESSLALIRRARQFLLRAVPQCPQGSFSSLQQLMSLCEDLDPEMKAALVNSSDDGDLLDEELLLF</sequence>
<reference evidence="5 6" key="1">
    <citation type="journal article" date="2019" name="Proc. Natl. Acad. Sci. U.S.A.">
        <title>Regulatory changes in pterin and carotenoid genes underlie balanced color polymorphisms in the wall lizard.</title>
        <authorList>
            <person name="Andrade P."/>
            <person name="Pinho C."/>
            <person name="Perez I de Lanuza G."/>
            <person name="Afonso S."/>
            <person name="Brejcha J."/>
            <person name="Rubin C.J."/>
            <person name="Wallerman O."/>
            <person name="Pereira P."/>
            <person name="Sabatino S.J."/>
            <person name="Bellati A."/>
            <person name="Pellitteri-Rosa D."/>
            <person name="Bosakova Z."/>
            <person name="Bunikis I."/>
            <person name="Carretero M.A."/>
            <person name="Feiner N."/>
            <person name="Marsik P."/>
            <person name="Pauperio F."/>
            <person name="Salvi D."/>
            <person name="Soler L."/>
            <person name="While G.M."/>
            <person name="Uller T."/>
            <person name="Font E."/>
            <person name="Andersson L."/>
            <person name="Carneiro M."/>
        </authorList>
    </citation>
    <scope>NUCLEOTIDE SEQUENCE</scope>
</reference>
<dbReference type="InterPro" id="IPR003516">
    <property type="entry name" value="FANCA"/>
</dbReference>
<dbReference type="InterPro" id="IPR055387">
    <property type="entry name" value="FANCA_arcN"/>
</dbReference>
<dbReference type="Ensembl" id="ENSPMRT00000015339.1">
    <property type="protein sequence ID" value="ENSPMRP00000014364.1"/>
    <property type="gene ID" value="ENSPMRG00000009574.1"/>
</dbReference>
<evidence type="ECO:0000259" key="4">
    <source>
        <dbReference type="Pfam" id="PF24783"/>
    </source>
</evidence>
<dbReference type="GO" id="GO:0008585">
    <property type="term" value="P:female gonad development"/>
    <property type="evidence" value="ECO:0007669"/>
    <property type="project" value="Ensembl"/>
</dbReference>